<comment type="subcellular location">
    <subcellularLocation>
        <location evidence="1">Cell membrane</location>
        <topology evidence="1">Multi-pass membrane protein</topology>
    </subcellularLocation>
</comment>
<dbReference type="AlphaFoldDB" id="Q8D263"/>
<feature type="domain" description="DNA translocase FtsK 4TM region" evidence="7">
    <location>
        <begin position="11"/>
        <end position="163"/>
    </location>
</feature>
<keyword evidence="9" id="KW-1185">Reference proteome</keyword>
<proteinExistence type="predicted"/>
<feature type="transmembrane region" description="Helical" evidence="6">
    <location>
        <begin position="50"/>
        <end position="77"/>
    </location>
</feature>
<keyword evidence="3 6" id="KW-0812">Transmembrane</keyword>
<gene>
    <name evidence="8" type="primary">ftsK</name>
</gene>
<evidence type="ECO:0000313" key="8">
    <source>
        <dbReference type="EMBL" id="BAC24637.1"/>
    </source>
</evidence>
<evidence type="ECO:0000256" key="1">
    <source>
        <dbReference type="ARBA" id="ARBA00004651"/>
    </source>
</evidence>
<evidence type="ECO:0000256" key="3">
    <source>
        <dbReference type="ARBA" id="ARBA00022692"/>
    </source>
</evidence>
<evidence type="ECO:0000256" key="5">
    <source>
        <dbReference type="ARBA" id="ARBA00023136"/>
    </source>
</evidence>
<dbReference type="EMBL" id="BA000021">
    <property type="protein sequence ID" value="BAC24637.1"/>
    <property type="molecule type" value="Genomic_DNA"/>
</dbReference>
<dbReference type="HOGENOM" id="CLU_1618333_0_0_6"/>
<evidence type="ECO:0000256" key="2">
    <source>
        <dbReference type="ARBA" id="ARBA00022475"/>
    </source>
</evidence>
<feature type="transmembrane region" description="Helical" evidence="6">
    <location>
        <begin position="10"/>
        <end position="27"/>
    </location>
</feature>
<name>Q8D263_WIGBR</name>
<dbReference type="KEGG" id="wbr:ftsK"/>
<evidence type="ECO:0000259" key="7">
    <source>
        <dbReference type="Pfam" id="PF13491"/>
    </source>
</evidence>
<dbReference type="STRING" id="36870.gene:10368995"/>
<dbReference type="InterPro" id="IPR025199">
    <property type="entry name" value="FtsK_4TM"/>
</dbReference>
<keyword evidence="5 6" id="KW-0472">Membrane</keyword>
<evidence type="ECO:0000313" key="9">
    <source>
        <dbReference type="Proteomes" id="UP000000562"/>
    </source>
</evidence>
<evidence type="ECO:0000256" key="6">
    <source>
        <dbReference type="SAM" id="Phobius"/>
    </source>
</evidence>
<dbReference type="eggNOG" id="COG0477">
    <property type="taxonomic scope" value="Bacteria"/>
</dbReference>
<protein>
    <submittedName>
        <fullName evidence="8">FtsK protein</fullName>
    </submittedName>
</protein>
<dbReference type="Pfam" id="PF13491">
    <property type="entry name" value="FtsK_4TM"/>
    <property type="match status" value="1"/>
</dbReference>
<accession>Q8D263</accession>
<evidence type="ECO:0000256" key="4">
    <source>
        <dbReference type="ARBA" id="ARBA00022989"/>
    </source>
</evidence>
<dbReference type="GO" id="GO:0005886">
    <property type="term" value="C:plasma membrane"/>
    <property type="evidence" value="ECO:0007669"/>
    <property type="project" value="UniProtKB-SubCell"/>
</dbReference>
<sequence length="164" mass="19379">MLNEYNKKKVFLVFIITLYLLISIISFNEDDPNLLKTSSNDYIFNFGGKYGAYISGTLFIMIGKMTYFIPLFFLSFFLDCCFYTKKKINLIKLSYKIIHMFLLILFCCCFLSFLFDDNYSGIYFGGIIGNILNNVMYQLINNKLYIFYFLVFICILISFLLTFF</sequence>
<keyword evidence="4 6" id="KW-1133">Transmembrane helix</keyword>
<feature type="transmembrane region" description="Helical" evidence="6">
    <location>
        <begin position="121"/>
        <end position="137"/>
    </location>
</feature>
<feature type="transmembrane region" description="Helical" evidence="6">
    <location>
        <begin position="97"/>
        <end position="115"/>
    </location>
</feature>
<feature type="transmembrane region" description="Helical" evidence="6">
    <location>
        <begin position="144"/>
        <end position="163"/>
    </location>
</feature>
<dbReference type="Proteomes" id="UP000000562">
    <property type="component" value="Chromosome"/>
</dbReference>
<reference evidence="8 9" key="1">
    <citation type="journal article" date="2002" name="Nat. Genet.">
        <title>Genome sequence of the endocellular obligate symbiont of tsetse flies, Wigglesworthia glossinidia.</title>
        <authorList>
            <person name="Akman L."/>
            <person name="Yamashita A."/>
            <person name="Watanabe H."/>
            <person name="Oshima K."/>
            <person name="Shiba T."/>
            <person name="Hattori M."/>
            <person name="Aksoy S."/>
        </authorList>
    </citation>
    <scope>NUCLEOTIDE SEQUENCE [LARGE SCALE GENOMIC DNA]</scope>
</reference>
<keyword evidence="2" id="KW-1003">Cell membrane</keyword>
<organism evidence="8 9">
    <name type="scientific">Wigglesworthia glossinidia brevipalpis</name>
    <dbReference type="NCBI Taxonomy" id="36870"/>
    <lineage>
        <taxon>Bacteria</taxon>
        <taxon>Pseudomonadati</taxon>
        <taxon>Pseudomonadota</taxon>
        <taxon>Gammaproteobacteria</taxon>
        <taxon>Enterobacterales</taxon>
        <taxon>Erwiniaceae</taxon>
        <taxon>Wigglesworthia</taxon>
    </lineage>
</organism>